<dbReference type="GO" id="GO:0046872">
    <property type="term" value="F:metal ion binding"/>
    <property type="evidence" value="ECO:0007669"/>
    <property type="project" value="UniProtKB-KW"/>
</dbReference>
<keyword evidence="4 13" id="KW-0808">Transferase</keyword>
<comment type="catalytic activity">
    <reaction evidence="13">
        <text>L-threonyl-[receptor-protein] + ATP = O-phospho-L-threonyl-[receptor-protein] + ADP + H(+)</text>
        <dbReference type="Rhea" id="RHEA:44880"/>
        <dbReference type="Rhea" id="RHEA-COMP:11024"/>
        <dbReference type="Rhea" id="RHEA-COMP:11025"/>
        <dbReference type="ChEBI" id="CHEBI:15378"/>
        <dbReference type="ChEBI" id="CHEBI:30013"/>
        <dbReference type="ChEBI" id="CHEBI:30616"/>
        <dbReference type="ChEBI" id="CHEBI:61977"/>
        <dbReference type="ChEBI" id="CHEBI:456216"/>
        <dbReference type="EC" id="2.7.11.30"/>
    </reaction>
</comment>
<proteinExistence type="inferred from homology"/>
<feature type="transmembrane region" description="Helical" evidence="13">
    <location>
        <begin position="20"/>
        <end position="37"/>
    </location>
</feature>
<comment type="caution">
    <text evidence="13">Lacks conserved residue(s) required for the propagation of feature annotation.</text>
</comment>
<dbReference type="PANTHER" id="PTHR23255">
    <property type="entry name" value="TRANSFORMING GROWTH FACTOR-BETA RECEPTOR TYPE I AND II"/>
    <property type="match status" value="1"/>
</dbReference>
<comment type="cofactor">
    <cofactor evidence="13">
        <name>Mg(2+)</name>
        <dbReference type="ChEBI" id="CHEBI:18420"/>
    </cofactor>
    <cofactor evidence="13">
        <name>Mn(2+)</name>
        <dbReference type="ChEBI" id="CHEBI:29035"/>
    </cofactor>
</comment>
<dbReference type="GO" id="GO:0071363">
    <property type="term" value="P:cellular response to growth factor stimulus"/>
    <property type="evidence" value="ECO:0007669"/>
    <property type="project" value="TreeGrafter"/>
</dbReference>
<keyword evidence="11 13" id="KW-0472">Membrane</keyword>
<dbReference type="PANTHER" id="PTHR23255:SF98">
    <property type="entry name" value="SERINE_THREONINE-PROTEIN KINASE RECEPTOR"/>
    <property type="match status" value="1"/>
</dbReference>
<evidence type="ECO:0000313" key="17">
    <source>
        <dbReference type="Proteomes" id="UP000678393"/>
    </source>
</evidence>
<evidence type="ECO:0000256" key="10">
    <source>
        <dbReference type="ARBA" id="ARBA00022989"/>
    </source>
</evidence>
<evidence type="ECO:0000256" key="6">
    <source>
        <dbReference type="ARBA" id="ARBA00022729"/>
    </source>
</evidence>
<keyword evidence="5 13" id="KW-0812">Transmembrane</keyword>
<dbReference type="PROSITE" id="PS00108">
    <property type="entry name" value="PROTEIN_KINASE_ST"/>
    <property type="match status" value="1"/>
</dbReference>
<dbReference type="Gene3D" id="3.30.200.20">
    <property type="entry name" value="Phosphorylase Kinase, domain 1"/>
    <property type="match status" value="1"/>
</dbReference>
<dbReference type="GO" id="GO:0017002">
    <property type="term" value="F:activin receptor activity"/>
    <property type="evidence" value="ECO:0007669"/>
    <property type="project" value="TreeGrafter"/>
</dbReference>
<dbReference type="SUPFAM" id="SSF56112">
    <property type="entry name" value="Protein kinase-like (PK-like)"/>
    <property type="match status" value="1"/>
</dbReference>
<dbReference type="Pfam" id="PF00069">
    <property type="entry name" value="Pkinase"/>
    <property type="match status" value="1"/>
</dbReference>
<dbReference type="Proteomes" id="UP000678393">
    <property type="component" value="Unassembled WGS sequence"/>
</dbReference>
<organism evidence="16 17">
    <name type="scientific">Candidula unifasciata</name>
    <dbReference type="NCBI Taxonomy" id="100452"/>
    <lineage>
        <taxon>Eukaryota</taxon>
        <taxon>Metazoa</taxon>
        <taxon>Spiralia</taxon>
        <taxon>Lophotrochozoa</taxon>
        <taxon>Mollusca</taxon>
        <taxon>Gastropoda</taxon>
        <taxon>Heterobranchia</taxon>
        <taxon>Euthyneura</taxon>
        <taxon>Panpulmonata</taxon>
        <taxon>Eupulmonata</taxon>
        <taxon>Stylommatophora</taxon>
        <taxon>Helicina</taxon>
        <taxon>Helicoidea</taxon>
        <taxon>Geomitridae</taxon>
        <taxon>Candidula</taxon>
    </lineage>
</organism>
<dbReference type="GO" id="GO:0048185">
    <property type="term" value="F:activin binding"/>
    <property type="evidence" value="ECO:0007669"/>
    <property type="project" value="TreeGrafter"/>
</dbReference>
<dbReference type="InterPro" id="IPR011009">
    <property type="entry name" value="Kinase-like_dom_sf"/>
</dbReference>
<dbReference type="InterPro" id="IPR000719">
    <property type="entry name" value="Prot_kinase_dom"/>
</dbReference>
<keyword evidence="6" id="KW-0732">Signal</keyword>
<evidence type="ECO:0000256" key="9">
    <source>
        <dbReference type="ARBA" id="ARBA00022840"/>
    </source>
</evidence>
<evidence type="ECO:0000256" key="2">
    <source>
        <dbReference type="ARBA" id="ARBA00009605"/>
    </source>
</evidence>
<dbReference type="AlphaFoldDB" id="A0A8S3ZVT0"/>
<keyword evidence="13" id="KW-0464">Manganese</keyword>
<evidence type="ECO:0000256" key="14">
    <source>
        <dbReference type="SAM" id="MobiDB-lite"/>
    </source>
</evidence>
<evidence type="ECO:0000313" key="16">
    <source>
        <dbReference type="EMBL" id="CAG5132228.1"/>
    </source>
</evidence>
<dbReference type="InterPro" id="IPR008271">
    <property type="entry name" value="Ser/Thr_kinase_AS"/>
</dbReference>
<comment type="caution">
    <text evidence="16">The sequence shown here is derived from an EMBL/GenBank/DDBJ whole genome shotgun (WGS) entry which is preliminary data.</text>
</comment>
<evidence type="ECO:0000256" key="11">
    <source>
        <dbReference type="ARBA" id="ARBA00023136"/>
    </source>
</evidence>
<evidence type="ECO:0000256" key="7">
    <source>
        <dbReference type="ARBA" id="ARBA00022741"/>
    </source>
</evidence>
<sequence>MPCLWPCGCLQRAHSQPYFGWSYGLVMLLLVLAQNCFGRVHKGSAICEKYDRKQCLDGTGSCTTTLEECANVTTANNDPLDEPHNHMLCFATWIVINNTEQQLIKKGCWMNDNKCYGQRECVEDKYSAPAFFCCCDGDLCNKEYHHRPAGDHQAGSSPKEASSLPEPGGVVRRSADQQLMKTLLYSLVPIIGGGVLVVTLFFMWRRHQHHMGHIQLPTVDPSLAPTPSQSSLNLQLLELRARGRYGSLWKAQLSDQDSCKDLITSENPVIPSALKHVAVKVFPLQDKQSWMAEVDIYRLSHMKHDNILRFIASERKEETHVTEFWLITEFHENGSLSDYLKSHTITWAELCKIGESMTCGLAYLHNEIPGTYGSMANLAIAHRDFKSKNVLLKHDLTACIADFGLALKFEPGKMFNETHPQVGTRRYMAPEVLEGAICFSLDSFLRIDMYACGLVLWEMMTRCTAVNEYAEIYRLPFEAEVGLQPTLEEMQTLVVTQKVRPAINPAWHQHQGLCSLISTVEECWDQDAEARLSAGCVNERIRQLACTVNSAIGRHLNGQILPTAVLSLQLPQINITSSCVPNSTTINMSGPKDTYFTLPNDPSSC</sequence>
<feature type="transmembrane region" description="Helical" evidence="13">
    <location>
        <begin position="182"/>
        <end position="204"/>
    </location>
</feature>
<evidence type="ECO:0000256" key="1">
    <source>
        <dbReference type="ARBA" id="ARBA00004479"/>
    </source>
</evidence>
<protein>
    <recommendedName>
        <fullName evidence="13">Serine/threonine-protein kinase receptor</fullName>
        <ecNumber evidence="13">2.7.11.30</ecNumber>
    </recommendedName>
</protein>
<keyword evidence="17" id="KW-1185">Reference proteome</keyword>
<evidence type="ECO:0000259" key="15">
    <source>
        <dbReference type="PROSITE" id="PS50011"/>
    </source>
</evidence>
<dbReference type="PRINTS" id="PR00653">
    <property type="entry name" value="ACTIVIN2R"/>
</dbReference>
<dbReference type="CDD" id="cd23615">
    <property type="entry name" value="TFP_LU_ECD_ACVR2"/>
    <property type="match status" value="1"/>
</dbReference>
<dbReference type="GO" id="GO:0005524">
    <property type="term" value="F:ATP binding"/>
    <property type="evidence" value="ECO:0007669"/>
    <property type="project" value="UniProtKB-UniRule"/>
</dbReference>
<keyword evidence="8 13" id="KW-0418">Kinase</keyword>
<evidence type="ECO:0000256" key="5">
    <source>
        <dbReference type="ARBA" id="ARBA00022692"/>
    </source>
</evidence>
<dbReference type="SUPFAM" id="SSF57302">
    <property type="entry name" value="Snake toxin-like"/>
    <property type="match status" value="1"/>
</dbReference>
<dbReference type="InterPro" id="IPR000333">
    <property type="entry name" value="TGFB_receptor"/>
</dbReference>
<keyword evidence="13" id="KW-0460">Magnesium</keyword>
<reference evidence="16" key="1">
    <citation type="submission" date="2021-04" db="EMBL/GenBank/DDBJ databases">
        <authorList>
            <consortium name="Molecular Ecology Group"/>
        </authorList>
    </citation>
    <scope>NUCLEOTIDE SEQUENCE</scope>
</reference>
<evidence type="ECO:0000256" key="4">
    <source>
        <dbReference type="ARBA" id="ARBA00022679"/>
    </source>
</evidence>
<dbReference type="PROSITE" id="PS50011">
    <property type="entry name" value="PROTEIN_KINASE_DOM"/>
    <property type="match status" value="1"/>
</dbReference>
<dbReference type="EC" id="2.7.11.30" evidence="13"/>
<dbReference type="CDD" id="cd14053">
    <property type="entry name" value="STKc_ACVR2"/>
    <property type="match status" value="1"/>
</dbReference>
<feature type="domain" description="Protein kinase" evidence="15">
    <location>
        <begin position="234"/>
        <end position="541"/>
    </location>
</feature>
<keyword evidence="10 13" id="KW-1133">Transmembrane helix</keyword>
<gene>
    <name evidence="16" type="ORF">CUNI_LOCUS17786</name>
</gene>
<comment type="similarity">
    <text evidence="2 13">Belongs to the protein kinase superfamily. TKL Ser/Thr protein kinase family. TGFB receptor subfamily.</text>
</comment>
<evidence type="ECO:0000256" key="13">
    <source>
        <dbReference type="RuleBase" id="RU361271"/>
    </source>
</evidence>
<keyword evidence="7 13" id="KW-0547">Nucleotide-binding</keyword>
<feature type="region of interest" description="Disordered" evidence="14">
    <location>
        <begin position="148"/>
        <end position="170"/>
    </location>
</feature>
<dbReference type="GO" id="GO:0048179">
    <property type="term" value="C:activin receptor complex"/>
    <property type="evidence" value="ECO:0007669"/>
    <property type="project" value="TreeGrafter"/>
</dbReference>
<evidence type="ECO:0000256" key="12">
    <source>
        <dbReference type="ARBA" id="ARBA00023170"/>
    </source>
</evidence>
<evidence type="ECO:0000256" key="8">
    <source>
        <dbReference type="ARBA" id="ARBA00022777"/>
    </source>
</evidence>
<keyword evidence="9 13" id="KW-0067">ATP-binding</keyword>
<dbReference type="Gene3D" id="1.10.510.10">
    <property type="entry name" value="Transferase(Phosphotransferase) domain 1"/>
    <property type="match status" value="1"/>
</dbReference>
<dbReference type="InterPro" id="IPR045860">
    <property type="entry name" value="Snake_toxin-like_sf"/>
</dbReference>
<dbReference type="Gene3D" id="2.10.60.10">
    <property type="entry name" value="CD59"/>
    <property type="match status" value="1"/>
</dbReference>
<dbReference type="OrthoDB" id="547665at2759"/>
<name>A0A8S3ZVT0_9EUPU</name>
<keyword evidence="3 13" id="KW-0723">Serine/threonine-protein kinase</keyword>
<comment type="subcellular location">
    <subcellularLocation>
        <location evidence="1 13">Membrane</location>
        <topology evidence="1 13">Single-pass type I membrane protein</topology>
    </subcellularLocation>
</comment>
<dbReference type="EMBL" id="CAJHNH020005190">
    <property type="protein sequence ID" value="CAG5132228.1"/>
    <property type="molecule type" value="Genomic_DNA"/>
</dbReference>
<evidence type="ECO:0000256" key="3">
    <source>
        <dbReference type="ARBA" id="ARBA00022527"/>
    </source>
</evidence>
<keyword evidence="12 13" id="KW-0675">Receptor</keyword>
<keyword evidence="13" id="KW-0479">Metal-binding</keyword>
<accession>A0A8S3ZVT0</accession>